<dbReference type="EMBL" id="CAJNOR010016651">
    <property type="protein sequence ID" value="CAF1685599.1"/>
    <property type="molecule type" value="Genomic_DNA"/>
</dbReference>
<sequence length="87" mass="9593">FVEAHHGPIDNDRPFNEAINGVFRQAKDEKEKSGSSSKITSEKRKTCDKQLTIDDMVSSKKSKISSKTTTTACNNTLSISGDEDDEL</sequence>
<comment type="caution">
    <text evidence="2">The sequence shown here is derived from an EMBL/GenBank/DDBJ whole genome shotgun (WGS) entry which is preliminary data.</text>
</comment>
<keyword evidence="3" id="KW-1185">Reference proteome</keyword>
<accession>A0A816HBQ1</accession>
<proteinExistence type="predicted"/>
<gene>
    <name evidence="2" type="ORF">XAT740_LOCUS61824</name>
</gene>
<evidence type="ECO:0000256" key="1">
    <source>
        <dbReference type="SAM" id="MobiDB-lite"/>
    </source>
</evidence>
<organism evidence="2 3">
    <name type="scientific">Adineta ricciae</name>
    <name type="common">Rotifer</name>
    <dbReference type="NCBI Taxonomy" id="249248"/>
    <lineage>
        <taxon>Eukaryota</taxon>
        <taxon>Metazoa</taxon>
        <taxon>Spiralia</taxon>
        <taxon>Gnathifera</taxon>
        <taxon>Rotifera</taxon>
        <taxon>Eurotatoria</taxon>
        <taxon>Bdelloidea</taxon>
        <taxon>Adinetida</taxon>
        <taxon>Adinetidae</taxon>
        <taxon>Adineta</taxon>
    </lineage>
</organism>
<evidence type="ECO:0000313" key="2">
    <source>
        <dbReference type="EMBL" id="CAF1685599.1"/>
    </source>
</evidence>
<evidence type="ECO:0000313" key="3">
    <source>
        <dbReference type="Proteomes" id="UP000663828"/>
    </source>
</evidence>
<feature type="region of interest" description="Disordered" evidence="1">
    <location>
        <begin position="24"/>
        <end position="45"/>
    </location>
</feature>
<dbReference type="Proteomes" id="UP000663828">
    <property type="component" value="Unassembled WGS sequence"/>
</dbReference>
<feature type="region of interest" description="Disordered" evidence="1">
    <location>
        <begin position="60"/>
        <end position="87"/>
    </location>
</feature>
<protein>
    <submittedName>
        <fullName evidence="2">Uncharacterized protein</fullName>
    </submittedName>
</protein>
<feature type="non-terminal residue" evidence="2">
    <location>
        <position position="1"/>
    </location>
</feature>
<reference evidence="2" key="1">
    <citation type="submission" date="2021-02" db="EMBL/GenBank/DDBJ databases">
        <authorList>
            <person name="Nowell W R."/>
        </authorList>
    </citation>
    <scope>NUCLEOTIDE SEQUENCE</scope>
</reference>
<name>A0A816HBQ1_ADIRI</name>
<dbReference type="AlphaFoldDB" id="A0A816HBQ1"/>